<dbReference type="STRING" id="1385515.GCA_000423325_00685"/>
<sequence length="107" mass="11205">MTEASINLTIGKLAIQGMVGTNESSSSGSKSWLVAIAQALGAMLGEKAEKMKGLVDKMNAADENGKEFNVALTEFQAESQMFSMLSNATSTAIKSIGEGLTSNARKQ</sequence>
<accession>A0A0A0M7L1</accession>
<evidence type="ECO:0000313" key="2">
    <source>
        <dbReference type="Proteomes" id="UP000030003"/>
    </source>
</evidence>
<gene>
    <name evidence="1" type="ORF">N791_14620</name>
</gene>
<dbReference type="AlphaFoldDB" id="A0A0A0M7L1"/>
<dbReference type="OrthoDB" id="5975998at2"/>
<dbReference type="eggNOG" id="ENOG5033DNS">
    <property type="taxonomic scope" value="Bacteria"/>
</dbReference>
<proteinExistence type="predicted"/>
<dbReference type="Proteomes" id="UP000030003">
    <property type="component" value="Unassembled WGS sequence"/>
</dbReference>
<keyword evidence="2" id="KW-1185">Reference proteome</keyword>
<comment type="caution">
    <text evidence="1">The sequence shown here is derived from an EMBL/GenBank/DDBJ whole genome shotgun (WGS) entry which is preliminary data.</text>
</comment>
<dbReference type="RefSeq" id="WP_027069179.1">
    <property type="nucleotide sequence ID" value="NZ_AUHT01000005.1"/>
</dbReference>
<reference evidence="1 2" key="1">
    <citation type="submission" date="2013-08" db="EMBL/GenBank/DDBJ databases">
        <title>Genomic analysis of Lysobacter defluvii.</title>
        <authorList>
            <person name="Wang Q."/>
            <person name="Wang G."/>
        </authorList>
    </citation>
    <scope>NUCLEOTIDE SEQUENCE [LARGE SCALE GENOMIC DNA]</scope>
    <source>
        <strain evidence="1 2">IMMIB APB-9</strain>
    </source>
</reference>
<evidence type="ECO:0000313" key="1">
    <source>
        <dbReference type="EMBL" id="KGO97987.1"/>
    </source>
</evidence>
<dbReference type="EMBL" id="AVBH01000154">
    <property type="protein sequence ID" value="KGO97987.1"/>
    <property type="molecule type" value="Genomic_DNA"/>
</dbReference>
<protein>
    <submittedName>
        <fullName evidence="1">Uncharacterized protein</fullName>
    </submittedName>
</protein>
<organism evidence="1 2">
    <name type="scientific">Lysobacter defluvii IMMIB APB-9 = DSM 18482</name>
    <dbReference type="NCBI Taxonomy" id="1385515"/>
    <lineage>
        <taxon>Bacteria</taxon>
        <taxon>Pseudomonadati</taxon>
        <taxon>Pseudomonadota</taxon>
        <taxon>Gammaproteobacteria</taxon>
        <taxon>Lysobacterales</taxon>
        <taxon>Lysobacteraceae</taxon>
        <taxon>Novilysobacter</taxon>
    </lineage>
</organism>
<name>A0A0A0M7L1_9GAMM</name>